<dbReference type="OrthoDB" id="3219396at2759"/>
<gene>
    <name evidence="3" type="ORF">Baya_11310</name>
</gene>
<accession>A0A556V0D6</accession>
<sequence length="467" mass="53296">MAAGRGQFLLSLRKGLENIQSGRHGENSRGHQKKKPARDDCSRRLPPNIILKIFSFLDASSLLSVSFVNRLFHQLANNKLPPEIILKVFSFLDALSLFSVSFVNHLFHQLANDNVMWFKLYSREVGWRKWSPTPCGVPDPTSTDVQDVQDVPAAVWKKLLFSKMGCQKDAIWRSRLRRKNLHTGMPEQTEQVLRSLHVVWEITLTLKMGKERVYEQSKTFFFNSAVTVCWSGGVWPKIYNVYSVQLHGVLGLPTTRPTKPRWRSLISKTVLSKMKWRYNGTDSLVMLIQFDEGITVGVWRGTRIIAFIMTTLHFHRLVEKSVLGSLFWYAAEKLSGEFVRLHPVRLGTPQKLTPVSEKISFPWKAGDLQGDIKNCCMVTVTVLDDAQSPVWCISSSAPLLPSTYSQVCETYDGEHSMLTIHNANGKLWVTLVWMQDLQLYFLIDLNVRLRVSKSATRPHRRSGAPLN</sequence>
<proteinExistence type="predicted"/>
<feature type="domain" description="F-box" evidence="2">
    <location>
        <begin position="74"/>
        <end position="120"/>
    </location>
</feature>
<dbReference type="EMBL" id="VCAZ01000087">
    <property type="protein sequence ID" value="TSQ69521.1"/>
    <property type="molecule type" value="Genomic_DNA"/>
</dbReference>
<dbReference type="CDD" id="cd22093">
    <property type="entry name" value="F-box_FBXO15"/>
    <property type="match status" value="1"/>
</dbReference>
<feature type="domain" description="F-box" evidence="2">
    <location>
        <begin position="39"/>
        <end position="77"/>
    </location>
</feature>
<dbReference type="PANTHER" id="PTHR46731">
    <property type="entry name" value="F-BOX ONLY PROTEIN 15"/>
    <property type="match status" value="1"/>
</dbReference>
<dbReference type="PANTHER" id="PTHR46731:SF1">
    <property type="entry name" value="F-BOX ONLY PROTEIN 15"/>
    <property type="match status" value="1"/>
</dbReference>
<dbReference type="SMART" id="SM00256">
    <property type="entry name" value="FBOX"/>
    <property type="match status" value="2"/>
</dbReference>
<organism evidence="3 4">
    <name type="scientific">Bagarius yarrelli</name>
    <name type="common">Goonch</name>
    <name type="synonym">Bagrus yarrelli</name>
    <dbReference type="NCBI Taxonomy" id="175774"/>
    <lineage>
        <taxon>Eukaryota</taxon>
        <taxon>Metazoa</taxon>
        <taxon>Chordata</taxon>
        <taxon>Craniata</taxon>
        <taxon>Vertebrata</taxon>
        <taxon>Euteleostomi</taxon>
        <taxon>Actinopterygii</taxon>
        <taxon>Neopterygii</taxon>
        <taxon>Teleostei</taxon>
        <taxon>Ostariophysi</taxon>
        <taxon>Siluriformes</taxon>
        <taxon>Sisoridae</taxon>
        <taxon>Sisorinae</taxon>
        <taxon>Bagarius</taxon>
    </lineage>
</organism>
<reference evidence="3 4" key="1">
    <citation type="journal article" date="2019" name="Genome Biol. Evol.">
        <title>Whole-Genome Sequencing of the Giant Devil Catfish, Bagarius yarrelli.</title>
        <authorList>
            <person name="Jiang W."/>
            <person name="Lv Y."/>
            <person name="Cheng L."/>
            <person name="Yang K."/>
            <person name="Chao B."/>
            <person name="Wang X."/>
            <person name="Li Y."/>
            <person name="Pan X."/>
            <person name="You X."/>
            <person name="Zhang Y."/>
            <person name="Yang J."/>
            <person name="Li J."/>
            <person name="Zhang X."/>
            <person name="Liu S."/>
            <person name="Sun C."/>
            <person name="Yang J."/>
            <person name="Shi Q."/>
        </authorList>
    </citation>
    <scope>NUCLEOTIDE SEQUENCE [LARGE SCALE GENOMIC DNA]</scope>
    <source>
        <strain evidence="3">JWS20170419001</strain>
        <tissue evidence="3">Muscle</tissue>
    </source>
</reference>
<evidence type="ECO:0000256" key="1">
    <source>
        <dbReference type="SAM" id="MobiDB-lite"/>
    </source>
</evidence>
<evidence type="ECO:0000259" key="2">
    <source>
        <dbReference type="PROSITE" id="PS50181"/>
    </source>
</evidence>
<evidence type="ECO:0000313" key="4">
    <source>
        <dbReference type="Proteomes" id="UP000319801"/>
    </source>
</evidence>
<dbReference type="InterPro" id="IPR036047">
    <property type="entry name" value="F-box-like_dom_sf"/>
</dbReference>
<dbReference type="SUPFAM" id="SSF81383">
    <property type="entry name" value="F-box domain"/>
    <property type="match status" value="2"/>
</dbReference>
<dbReference type="PROSITE" id="PS50181">
    <property type="entry name" value="FBOX"/>
    <property type="match status" value="2"/>
</dbReference>
<name>A0A556V0D6_BAGYA</name>
<dbReference type="Proteomes" id="UP000319801">
    <property type="component" value="Unassembled WGS sequence"/>
</dbReference>
<dbReference type="GO" id="GO:0019005">
    <property type="term" value="C:SCF ubiquitin ligase complex"/>
    <property type="evidence" value="ECO:0007669"/>
    <property type="project" value="TreeGrafter"/>
</dbReference>
<keyword evidence="4" id="KW-1185">Reference proteome</keyword>
<dbReference type="CDD" id="cd09917">
    <property type="entry name" value="F-box_SF"/>
    <property type="match status" value="1"/>
</dbReference>
<dbReference type="Pfam" id="PF12937">
    <property type="entry name" value="F-box-like"/>
    <property type="match status" value="2"/>
</dbReference>
<protein>
    <submittedName>
        <fullName evidence="3">F-box only protein 15</fullName>
    </submittedName>
</protein>
<feature type="region of interest" description="Disordered" evidence="1">
    <location>
        <begin position="20"/>
        <end position="41"/>
    </location>
</feature>
<comment type="caution">
    <text evidence="3">The sequence shown here is derived from an EMBL/GenBank/DDBJ whole genome shotgun (WGS) entry which is preliminary data.</text>
</comment>
<dbReference type="AlphaFoldDB" id="A0A556V0D6"/>
<evidence type="ECO:0000313" key="3">
    <source>
        <dbReference type="EMBL" id="TSQ69521.1"/>
    </source>
</evidence>
<dbReference type="Gene3D" id="1.20.1280.50">
    <property type="match status" value="2"/>
</dbReference>
<dbReference type="InterPro" id="IPR001810">
    <property type="entry name" value="F-box_dom"/>
</dbReference>